<dbReference type="CDD" id="cd12676">
    <property type="entry name" value="RRM3_Nop4p"/>
    <property type="match status" value="1"/>
</dbReference>
<dbReference type="InterPro" id="IPR034808">
    <property type="entry name" value="Nop4p_RRM3"/>
</dbReference>
<dbReference type="VEuPathDB" id="FungiDB:PNEJI1_002754"/>
<keyword evidence="2" id="KW-0690">Ribosome biogenesis</keyword>
<dbReference type="GO" id="GO:0043021">
    <property type="term" value="F:ribonucleoprotein complex binding"/>
    <property type="evidence" value="ECO:0007669"/>
    <property type="project" value="TreeGrafter"/>
</dbReference>
<dbReference type="InterPro" id="IPR028598">
    <property type="entry name" value="BOP1/Erb1"/>
</dbReference>
<dbReference type="InterPro" id="IPR012677">
    <property type="entry name" value="Nucleotide-bd_a/b_plait_sf"/>
</dbReference>
<dbReference type="Pfam" id="PF00076">
    <property type="entry name" value="RRM_1"/>
    <property type="match status" value="3"/>
</dbReference>
<sequence length="1089" mass="124092">MVAGSRRGVHSTAQPAEETDESLDWGLQNVSEDTDGAQDTDSIEDTEYVSSGDSEVIAGYGSESSTEETRNTIGGVSLDKYAGTGVISKETGEEVRLTAEELDLVRKIQQGRVPDDEFDPYEIIKIVRAIREGRIVLKSEADWEKHPVFYDIWSDASAKTHEHIMHIPAPKMPLPIHSESYNPPEEYLPSDDEIDKWNHTLPEDRETNYLPSKYRSLRLVPGYDRFMQERFERCLDLYLAPRVRRNRLNIDPDSLLPKLPPPEDLRPFPTRCSTVYKGHEGRVRSIDVDSSGLWLASGGDDCVVRVWEVITGKEMWRFHIENTDNPVDSLAWRPTKNSDLISVSCGNHVYMLLPSVLNDKVKDAAKELSTSGFNTDPSQTAKTLATWSRPSSTQVDRGLVLLLNVKKRIRRVVWHRQGDYFVTLAPENGNTAVLVHLLSKHQSQTPFKKIKGLVQTLAFHPTKPLFFVATQRYVRVYNLVKQELVKIIQPGLRWISSIDIHPQGDNLILGSYDKKLAWIDMDLSPRPYKTLCYHTKALRSVAFHKGIYPLFCSASDDGSIHVFHGMVYNDLMQNPLLVPLKILKGHEITCSLGILDGAQMTQDGNENVHNTSIFVRRIPLDVSLPSFTSFFEEIGRVKHAMIVTDPETKKSKGYGFVSFSTHSDAEKAICELKKRTLSGHFLKAEFAKPRHRSDKKTLEEAKTEKVKKKQLRPFLIIRNLPWSVRKKDHAFFLEFGKYGKVVNVIIPRKKGGKMSGFAFVHMKQMSAAEEAIKCINGVELEGRHVAVDWALSQSEWKDFLEKEEKSAKDIDTDDSVSSFMETKDIISNNTELVNKSDSSEKGSVIKEDQKPPTALYDSNERTLFVKNLSFQTTDNELFSHFCQFGRLKYARVVMDAFTGRSKGTAFVCFHHKMDMENCLNVYRDLTQQSALSVNKKSTVLQNQILDDNIEKFTLDGHLVSVFPALNKEDISVIEDNNRKERKHIVEKNLDKRNIFLLNEGYIDPKSSLFNLLNETERDMRNQSLTQRKKLLEKNPSLYISLTRLAVRNIPKDISDKDLKALARKACVDFAKEVKEKKRAPLTREENLRD</sequence>
<dbReference type="SMART" id="SM01035">
    <property type="entry name" value="BOP1NT"/>
    <property type="match status" value="1"/>
</dbReference>
<feature type="compositionally biased region" description="Acidic residues" evidence="9">
    <location>
        <begin position="32"/>
        <end position="47"/>
    </location>
</feature>
<comment type="subcellular location">
    <subcellularLocation>
        <location evidence="1">Nucleus</location>
        <location evidence="1">Nucleolus</location>
    </subcellularLocation>
</comment>
<evidence type="ECO:0000259" key="10">
    <source>
        <dbReference type="PROSITE" id="PS50102"/>
    </source>
</evidence>
<gene>
    <name evidence="11" type="ORF">PNEJI1_002754</name>
</gene>
<evidence type="ECO:0000256" key="1">
    <source>
        <dbReference type="ARBA" id="ARBA00004604"/>
    </source>
</evidence>
<dbReference type="FunCoup" id="L0P9C1">
    <property type="interactions" value="379"/>
</dbReference>
<dbReference type="PROSITE" id="PS50294">
    <property type="entry name" value="WD_REPEATS_REGION"/>
    <property type="match status" value="1"/>
</dbReference>
<dbReference type="GO" id="GO:0030687">
    <property type="term" value="C:preribosome, large subunit precursor"/>
    <property type="evidence" value="ECO:0007669"/>
    <property type="project" value="TreeGrafter"/>
</dbReference>
<keyword evidence="6" id="KW-0539">Nucleus</keyword>
<dbReference type="Gene3D" id="2.130.10.10">
    <property type="entry name" value="YVTN repeat-like/Quinoprotein amine dehydrogenase"/>
    <property type="match status" value="1"/>
</dbReference>
<keyword evidence="4 8" id="KW-0853">WD repeat</keyword>
<evidence type="ECO:0000256" key="5">
    <source>
        <dbReference type="ARBA" id="ARBA00022737"/>
    </source>
</evidence>
<evidence type="ECO:0000313" key="11">
    <source>
        <dbReference type="EMBL" id="CCJ28986.1"/>
    </source>
</evidence>
<dbReference type="InParanoid" id="L0P9C1"/>
<evidence type="ECO:0000256" key="6">
    <source>
        <dbReference type="ARBA" id="ARBA00023242"/>
    </source>
</evidence>
<dbReference type="FunFam" id="2.130.10.10:FF:000061">
    <property type="entry name" value="Ribosome biogenesis protein BOP1 homolog"/>
    <property type="match status" value="1"/>
</dbReference>
<feature type="domain" description="RRM" evidence="10">
    <location>
        <begin position="861"/>
        <end position="938"/>
    </location>
</feature>
<evidence type="ECO:0000256" key="4">
    <source>
        <dbReference type="ARBA" id="ARBA00022574"/>
    </source>
</evidence>
<keyword evidence="5" id="KW-0677">Repeat</keyword>
<dbReference type="PANTHER" id="PTHR17605:SF0">
    <property type="entry name" value="RIBOSOME BIOGENESIS PROTEIN BOP1"/>
    <property type="match status" value="1"/>
</dbReference>
<accession>L0P9C1</accession>
<reference evidence="11 12" key="1">
    <citation type="journal article" date="2012" name="MBio">
        <title>De novo assembly of the Pneumocystis jirovecii genome from a single bronchoalveolar lavage fluid specimen from a patient.</title>
        <authorList>
            <person name="Cisse O.H."/>
            <person name="Pagni M."/>
            <person name="Hauser P.M."/>
        </authorList>
    </citation>
    <scope>NUCLEOTIDE SEQUENCE [LARGE SCALE GENOMIC DNA]</scope>
    <source>
        <strain evidence="11 12">SE8</strain>
    </source>
</reference>
<dbReference type="InterPro" id="IPR019775">
    <property type="entry name" value="WD40_repeat_CS"/>
</dbReference>
<dbReference type="InterPro" id="IPR034805">
    <property type="entry name" value="Nop4_RRM1"/>
</dbReference>
<dbReference type="InterPro" id="IPR012953">
    <property type="entry name" value="BOP1_N_dom"/>
</dbReference>
<organism evidence="12">
    <name type="scientific">Pneumocystis jirovecii</name>
    <name type="common">Human pneumocystis pneumonia agent</name>
    <dbReference type="NCBI Taxonomy" id="42068"/>
    <lineage>
        <taxon>Eukaryota</taxon>
        <taxon>Fungi</taxon>
        <taxon>Dikarya</taxon>
        <taxon>Ascomycota</taxon>
        <taxon>Taphrinomycotina</taxon>
        <taxon>Pneumocystomycetes</taxon>
        <taxon>Pneumocystaceae</taxon>
        <taxon>Pneumocystis</taxon>
    </lineage>
</organism>
<dbReference type="PROSITE" id="PS50082">
    <property type="entry name" value="WD_REPEATS_2"/>
    <property type="match status" value="1"/>
</dbReference>
<evidence type="ECO:0000313" key="12">
    <source>
        <dbReference type="Proteomes" id="UP000010422"/>
    </source>
</evidence>
<evidence type="ECO:0000256" key="3">
    <source>
        <dbReference type="ARBA" id="ARBA00022552"/>
    </source>
</evidence>
<dbReference type="CDD" id="cd12675">
    <property type="entry name" value="RRM2_Nop4p"/>
    <property type="match status" value="1"/>
</dbReference>
<dbReference type="PROSITE" id="PS50102">
    <property type="entry name" value="RRM"/>
    <property type="match status" value="3"/>
</dbReference>
<evidence type="ECO:0000256" key="7">
    <source>
        <dbReference type="PROSITE-ProRule" id="PRU00176"/>
    </source>
</evidence>
<dbReference type="InterPro" id="IPR000504">
    <property type="entry name" value="RRM_dom"/>
</dbReference>
<feature type="domain" description="RRM" evidence="10">
    <location>
        <begin position="611"/>
        <end position="689"/>
    </location>
</feature>
<dbReference type="SUPFAM" id="SSF50978">
    <property type="entry name" value="WD40 repeat-like"/>
    <property type="match status" value="1"/>
</dbReference>
<dbReference type="CDD" id="cd12674">
    <property type="entry name" value="RRM1_Nop4p"/>
    <property type="match status" value="1"/>
</dbReference>
<dbReference type="HAMAP" id="MF_03027">
    <property type="entry name" value="BOP1"/>
    <property type="match status" value="1"/>
</dbReference>
<name>L0P9C1_PNEJI</name>
<dbReference type="PROSITE" id="PS00678">
    <property type="entry name" value="WD_REPEATS_1"/>
    <property type="match status" value="1"/>
</dbReference>
<dbReference type="InterPro" id="IPR034806">
    <property type="entry name" value="Nop4_RRM2"/>
</dbReference>
<feature type="non-terminal residue" evidence="11">
    <location>
        <position position="1089"/>
    </location>
</feature>
<dbReference type="PANTHER" id="PTHR17605">
    <property type="entry name" value="RIBOSOME BIOGENESIS PROTEIN BOP1 BLOCK OF PROLIFERATION 1 PROTEIN"/>
    <property type="match status" value="1"/>
</dbReference>
<protein>
    <recommendedName>
        <fullName evidence="10">RRM domain-containing protein</fullName>
    </recommendedName>
</protein>
<dbReference type="STRING" id="1209962.L0P9C1"/>
<dbReference type="Gene3D" id="3.30.70.330">
    <property type="match status" value="3"/>
</dbReference>
<dbReference type="GO" id="GO:0070545">
    <property type="term" value="C:PeBoW complex"/>
    <property type="evidence" value="ECO:0007669"/>
    <property type="project" value="TreeGrafter"/>
</dbReference>
<dbReference type="InterPro" id="IPR015943">
    <property type="entry name" value="WD40/YVTN_repeat-like_dom_sf"/>
</dbReference>
<dbReference type="EMBL" id="CAKM01000146">
    <property type="protein sequence ID" value="CCJ28986.1"/>
    <property type="molecule type" value="Genomic_DNA"/>
</dbReference>
<feature type="region of interest" description="Disordered" evidence="9">
    <location>
        <begin position="1"/>
        <end position="54"/>
    </location>
</feature>
<dbReference type="Pfam" id="PF08145">
    <property type="entry name" value="BOP1NT"/>
    <property type="match status" value="1"/>
</dbReference>
<dbReference type="InterPro" id="IPR036322">
    <property type="entry name" value="WD40_repeat_dom_sf"/>
</dbReference>
<feature type="domain" description="RRM" evidence="10">
    <location>
        <begin position="713"/>
        <end position="792"/>
    </location>
</feature>
<proteinExistence type="inferred from homology"/>
<evidence type="ECO:0000256" key="2">
    <source>
        <dbReference type="ARBA" id="ARBA00022517"/>
    </source>
</evidence>
<feature type="repeat" description="WD" evidence="8">
    <location>
        <begin position="276"/>
        <end position="317"/>
    </location>
</feature>
<keyword evidence="7" id="KW-0694">RNA-binding</keyword>
<dbReference type="AlphaFoldDB" id="L0P9C1"/>
<dbReference type="SUPFAM" id="SSF54928">
    <property type="entry name" value="RNA-binding domain, RBD"/>
    <property type="match status" value="3"/>
</dbReference>
<dbReference type="InterPro" id="IPR035979">
    <property type="entry name" value="RBD_domain_sf"/>
</dbReference>
<dbReference type="InterPro" id="IPR001680">
    <property type="entry name" value="WD40_rpt"/>
</dbReference>
<keyword evidence="3" id="KW-0698">rRNA processing</keyword>
<dbReference type="Pfam" id="PF00400">
    <property type="entry name" value="WD40"/>
    <property type="match status" value="1"/>
</dbReference>
<dbReference type="SMART" id="SM00320">
    <property type="entry name" value="WD40"/>
    <property type="match status" value="4"/>
</dbReference>
<comment type="caution">
    <text evidence="11">The sequence shown here is derived from an EMBL/GenBank/DDBJ whole genome shotgun (WGS) entry which is preliminary data.</text>
</comment>
<evidence type="ECO:0000256" key="8">
    <source>
        <dbReference type="PROSITE-ProRule" id="PRU00221"/>
    </source>
</evidence>
<dbReference type="GO" id="GO:0000463">
    <property type="term" value="P:maturation of LSU-rRNA from tricistronic rRNA transcript (SSU-rRNA, 5.8S rRNA, LSU-rRNA)"/>
    <property type="evidence" value="ECO:0007669"/>
    <property type="project" value="TreeGrafter"/>
</dbReference>
<dbReference type="Proteomes" id="UP000010422">
    <property type="component" value="Unassembled WGS sequence"/>
</dbReference>
<dbReference type="GO" id="GO:0003723">
    <property type="term" value="F:RNA binding"/>
    <property type="evidence" value="ECO:0007669"/>
    <property type="project" value="UniProtKB-UniRule"/>
</dbReference>
<dbReference type="SMART" id="SM00360">
    <property type="entry name" value="RRM"/>
    <property type="match status" value="3"/>
</dbReference>
<evidence type="ECO:0000256" key="9">
    <source>
        <dbReference type="SAM" id="MobiDB-lite"/>
    </source>
</evidence>